<keyword evidence="2" id="KW-1185">Reference proteome</keyword>
<dbReference type="RefSeq" id="WP_387725989.1">
    <property type="nucleotide sequence ID" value="NZ_JBIAPI010000016.1"/>
</dbReference>
<name>A0ABW6R5R1_9NOCA</name>
<evidence type="ECO:0000313" key="1">
    <source>
        <dbReference type="EMBL" id="MFF3228857.1"/>
    </source>
</evidence>
<gene>
    <name evidence="1" type="ORF">ACFYV7_39115</name>
</gene>
<sequence>MDTPFMLGELLFDKSISDIPTTDVARLDLVTCTSPLTPGPLSPQAIHRVRKALRALTPKTPIEYRPLPDRLRRISRVTEEGLKRYLELAEARTDHLYVLDFQGPGSWQYVMFGHTTQPLARVHKHILAAEPHGWALLDGWISPGVENA</sequence>
<protein>
    <submittedName>
        <fullName evidence="1">Uncharacterized protein</fullName>
    </submittedName>
</protein>
<evidence type="ECO:0000313" key="2">
    <source>
        <dbReference type="Proteomes" id="UP001601948"/>
    </source>
</evidence>
<reference evidence="1 2" key="1">
    <citation type="submission" date="2024-10" db="EMBL/GenBank/DDBJ databases">
        <title>The Natural Products Discovery Center: Release of the First 8490 Sequenced Strains for Exploring Actinobacteria Biosynthetic Diversity.</title>
        <authorList>
            <person name="Kalkreuter E."/>
            <person name="Kautsar S.A."/>
            <person name="Yang D."/>
            <person name="Bader C.D."/>
            <person name="Teijaro C.N."/>
            <person name="Fluegel L."/>
            <person name="Davis C.M."/>
            <person name="Simpson J.R."/>
            <person name="Lauterbach L."/>
            <person name="Steele A.D."/>
            <person name="Gui C."/>
            <person name="Meng S."/>
            <person name="Li G."/>
            <person name="Viehrig K."/>
            <person name="Ye F."/>
            <person name="Su P."/>
            <person name="Kiefer A.F."/>
            <person name="Nichols A."/>
            <person name="Cepeda A.J."/>
            <person name="Yan W."/>
            <person name="Fan B."/>
            <person name="Jiang Y."/>
            <person name="Adhikari A."/>
            <person name="Zheng C.-J."/>
            <person name="Schuster L."/>
            <person name="Cowan T.M."/>
            <person name="Smanski M.J."/>
            <person name="Chevrette M.G."/>
            <person name="De Carvalho L.P.S."/>
            <person name="Shen B."/>
        </authorList>
    </citation>
    <scope>NUCLEOTIDE SEQUENCE [LARGE SCALE GENOMIC DNA]</scope>
    <source>
        <strain evidence="1 2">NPDC003040</strain>
    </source>
</reference>
<dbReference type="Proteomes" id="UP001601948">
    <property type="component" value="Unassembled WGS sequence"/>
</dbReference>
<dbReference type="EMBL" id="JBIAPI010000016">
    <property type="protein sequence ID" value="MFF3228857.1"/>
    <property type="molecule type" value="Genomic_DNA"/>
</dbReference>
<comment type="caution">
    <text evidence="1">The sequence shown here is derived from an EMBL/GenBank/DDBJ whole genome shotgun (WGS) entry which is preliminary data.</text>
</comment>
<proteinExistence type="predicted"/>
<organism evidence="1 2">
    <name type="scientific">Nocardia suismassiliense</name>
    <dbReference type="NCBI Taxonomy" id="2077092"/>
    <lineage>
        <taxon>Bacteria</taxon>
        <taxon>Bacillati</taxon>
        <taxon>Actinomycetota</taxon>
        <taxon>Actinomycetes</taxon>
        <taxon>Mycobacteriales</taxon>
        <taxon>Nocardiaceae</taxon>
        <taxon>Nocardia</taxon>
    </lineage>
</organism>
<accession>A0ABW6R5R1</accession>